<protein>
    <submittedName>
        <fullName evidence="7">Neuroglobin</fullName>
    </submittedName>
</protein>
<proteinExistence type="inferred from homology"/>
<dbReference type="PANTHER" id="PTHR43396:SF3">
    <property type="entry name" value="FLAVOHEMOPROTEIN"/>
    <property type="match status" value="1"/>
</dbReference>
<dbReference type="PANTHER" id="PTHR43396">
    <property type="entry name" value="FLAVOHEMOPROTEIN"/>
    <property type="match status" value="1"/>
</dbReference>
<evidence type="ECO:0000313" key="7">
    <source>
        <dbReference type="EMBL" id="EAY28256.1"/>
    </source>
</evidence>
<evidence type="ECO:0000259" key="6">
    <source>
        <dbReference type="PROSITE" id="PS01033"/>
    </source>
</evidence>
<dbReference type="GO" id="GO:0020037">
    <property type="term" value="F:heme binding"/>
    <property type="evidence" value="ECO:0007669"/>
    <property type="project" value="InterPro"/>
</dbReference>
<dbReference type="GO" id="GO:0008941">
    <property type="term" value="F:nitric oxide dioxygenase NAD(P)H activity"/>
    <property type="evidence" value="ECO:0007669"/>
    <property type="project" value="TreeGrafter"/>
</dbReference>
<organism evidence="7 8">
    <name type="scientific">Microscilla marina ATCC 23134</name>
    <dbReference type="NCBI Taxonomy" id="313606"/>
    <lineage>
        <taxon>Bacteria</taxon>
        <taxon>Pseudomonadati</taxon>
        <taxon>Bacteroidota</taxon>
        <taxon>Cytophagia</taxon>
        <taxon>Cytophagales</taxon>
        <taxon>Microscillaceae</taxon>
        <taxon>Microscilla</taxon>
    </lineage>
</organism>
<keyword evidence="8" id="KW-1185">Reference proteome</keyword>
<gene>
    <name evidence="7" type="ORF">M23134_03517</name>
</gene>
<comment type="similarity">
    <text evidence="5">Belongs to the globin family.</text>
</comment>
<dbReference type="GO" id="GO:0046872">
    <property type="term" value="F:metal ion binding"/>
    <property type="evidence" value="ECO:0007669"/>
    <property type="project" value="UniProtKB-KW"/>
</dbReference>
<keyword evidence="1 5" id="KW-0349">Heme</keyword>
<comment type="caution">
    <text evidence="7">The sequence shown here is derived from an EMBL/GenBank/DDBJ whole genome shotgun (WGS) entry which is preliminary data.</text>
</comment>
<dbReference type="AlphaFoldDB" id="A1ZN75"/>
<dbReference type="GO" id="GO:0005344">
    <property type="term" value="F:oxygen carrier activity"/>
    <property type="evidence" value="ECO:0007669"/>
    <property type="project" value="UniProtKB-KW"/>
</dbReference>
<dbReference type="InterPro" id="IPR009050">
    <property type="entry name" value="Globin-like_sf"/>
</dbReference>
<keyword evidence="2 5" id="KW-0561">Oxygen transport</keyword>
<dbReference type="GO" id="GO:0071500">
    <property type="term" value="P:cellular response to nitrosative stress"/>
    <property type="evidence" value="ECO:0007669"/>
    <property type="project" value="TreeGrafter"/>
</dbReference>
<sequence>MTTQDINLVRNSWVSVLAHRDEAGDIFYNYLFKQNPQVKRLFQSNTHIQNQKLMSSITLIVTKLNKLDNIKEEVKFLAKRHVNYQVKPAYFTAFGNAFLYMLAQVLGNAWTHEMKTAWKKVYQLISQAMIEGLTDKTDH</sequence>
<keyword evidence="5" id="KW-0813">Transport</keyword>
<keyword evidence="4" id="KW-0408">Iron</keyword>
<evidence type="ECO:0000256" key="5">
    <source>
        <dbReference type="RuleBase" id="RU000356"/>
    </source>
</evidence>
<dbReference type="Pfam" id="PF00042">
    <property type="entry name" value="Globin"/>
    <property type="match status" value="1"/>
</dbReference>
<dbReference type="InterPro" id="IPR012292">
    <property type="entry name" value="Globin/Proto"/>
</dbReference>
<evidence type="ECO:0000256" key="2">
    <source>
        <dbReference type="ARBA" id="ARBA00022621"/>
    </source>
</evidence>
<dbReference type="Proteomes" id="UP000004095">
    <property type="component" value="Unassembled WGS sequence"/>
</dbReference>
<evidence type="ECO:0000256" key="4">
    <source>
        <dbReference type="ARBA" id="ARBA00023004"/>
    </source>
</evidence>
<dbReference type="eggNOG" id="COG1017">
    <property type="taxonomic scope" value="Bacteria"/>
</dbReference>
<dbReference type="InterPro" id="IPR000971">
    <property type="entry name" value="Globin"/>
</dbReference>
<dbReference type="OrthoDB" id="9801223at2"/>
<evidence type="ECO:0000256" key="3">
    <source>
        <dbReference type="ARBA" id="ARBA00022723"/>
    </source>
</evidence>
<reference evidence="7 8" key="1">
    <citation type="submission" date="2007-01" db="EMBL/GenBank/DDBJ databases">
        <authorList>
            <person name="Haygood M."/>
            <person name="Podell S."/>
            <person name="Anderson C."/>
            <person name="Hopkinson B."/>
            <person name="Roe K."/>
            <person name="Barbeau K."/>
            <person name="Gaasterland T."/>
            <person name="Ferriera S."/>
            <person name="Johnson J."/>
            <person name="Kravitz S."/>
            <person name="Beeson K."/>
            <person name="Sutton G."/>
            <person name="Rogers Y.-H."/>
            <person name="Friedman R."/>
            <person name="Frazier M."/>
            <person name="Venter J.C."/>
        </authorList>
    </citation>
    <scope>NUCLEOTIDE SEQUENCE [LARGE SCALE GENOMIC DNA]</scope>
    <source>
        <strain evidence="7 8">ATCC 23134</strain>
    </source>
</reference>
<dbReference type="PROSITE" id="PS01033">
    <property type="entry name" value="GLOBIN"/>
    <property type="match status" value="1"/>
</dbReference>
<dbReference type="GO" id="GO:0046210">
    <property type="term" value="P:nitric oxide catabolic process"/>
    <property type="evidence" value="ECO:0007669"/>
    <property type="project" value="TreeGrafter"/>
</dbReference>
<feature type="domain" description="Globin" evidence="6">
    <location>
        <begin position="1"/>
        <end position="134"/>
    </location>
</feature>
<accession>A1ZN75</accession>
<dbReference type="EMBL" id="AAWS01000017">
    <property type="protein sequence ID" value="EAY28256.1"/>
    <property type="molecule type" value="Genomic_DNA"/>
</dbReference>
<evidence type="ECO:0000313" key="8">
    <source>
        <dbReference type="Proteomes" id="UP000004095"/>
    </source>
</evidence>
<dbReference type="GO" id="GO:0019825">
    <property type="term" value="F:oxygen binding"/>
    <property type="evidence" value="ECO:0007669"/>
    <property type="project" value="InterPro"/>
</dbReference>
<keyword evidence="3" id="KW-0479">Metal-binding</keyword>
<name>A1ZN75_MICM2</name>
<dbReference type="SUPFAM" id="SSF46458">
    <property type="entry name" value="Globin-like"/>
    <property type="match status" value="1"/>
</dbReference>
<dbReference type="RefSeq" id="WP_002698465.1">
    <property type="nucleotide sequence ID" value="NZ_AAWS01000017.1"/>
</dbReference>
<evidence type="ECO:0000256" key="1">
    <source>
        <dbReference type="ARBA" id="ARBA00022617"/>
    </source>
</evidence>
<dbReference type="GO" id="GO:0071949">
    <property type="term" value="F:FAD binding"/>
    <property type="evidence" value="ECO:0007669"/>
    <property type="project" value="TreeGrafter"/>
</dbReference>
<dbReference type="Gene3D" id="1.10.490.10">
    <property type="entry name" value="Globins"/>
    <property type="match status" value="1"/>
</dbReference>